<keyword evidence="8 15" id="KW-0418">Kinase</keyword>
<evidence type="ECO:0000256" key="13">
    <source>
        <dbReference type="SAM" id="Phobius"/>
    </source>
</evidence>
<dbReference type="GO" id="GO:0005524">
    <property type="term" value="F:ATP binding"/>
    <property type="evidence" value="ECO:0007669"/>
    <property type="project" value="UniProtKB-KW"/>
</dbReference>
<dbReference type="InterPro" id="IPR005467">
    <property type="entry name" value="His_kinase_dom"/>
</dbReference>
<dbReference type="InterPro" id="IPR029016">
    <property type="entry name" value="GAF-like_dom_sf"/>
</dbReference>
<dbReference type="PRINTS" id="PR00344">
    <property type="entry name" value="BCTRLSENSOR"/>
</dbReference>
<organism evidence="15 16">
    <name type="scientific">Aureimonas phyllosphaerae</name>
    <dbReference type="NCBI Taxonomy" id="1166078"/>
    <lineage>
        <taxon>Bacteria</taxon>
        <taxon>Pseudomonadati</taxon>
        <taxon>Pseudomonadota</taxon>
        <taxon>Alphaproteobacteria</taxon>
        <taxon>Hyphomicrobiales</taxon>
        <taxon>Aurantimonadaceae</taxon>
        <taxon>Aureimonas</taxon>
    </lineage>
</organism>
<reference evidence="15 16" key="1">
    <citation type="submission" date="2020-08" db="EMBL/GenBank/DDBJ databases">
        <title>Genomic Encyclopedia of Type Strains, Phase IV (KMG-IV): sequencing the most valuable type-strain genomes for metagenomic binning, comparative biology and taxonomic classification.</title>
        <authorList>
            <person name="Goeker M."/>
        </authorList>
    </citation>
    <scope>NUCLEOTIDE SEQUENCE [LARGE SCALE GENOMIC DNA]</scope>
    <source>
        <strain evidence="15 16">DSM 25024</strain>
    </source>
</reference>
<dbReference type="InterPro" id="IPR003018">
    <property type="entry name" value="GAF"/>
</dbReference>
<dbReference type="InterPro" id="IPR036097">
    <property type="entry name" value="HisK_dim/P_sf"/>
</dbReference>
<evidence type="ECO:0000256" key="2">
    <source>
        <dbReference type="ARBA" id="ARBA00004141"/>
    </source>
</evidence>
<dbReference type="EMBL" id="JACIDO010000007">
    <property type="protein sequence ID" value="MBB3937174.1"/>
    <property type="molecule type" value="Genomic_DNA"/>
</dbReference>
<dbReference type="Gene3D" id="1.20.120.620">
    <property type="entry name" value="Backbone structure of the membrane domain of e. Coli histidine kinase receptor kdpd"/>
    <property type="match status" value="1"/>
</dbReference>
<dbReference type="PANTHER" id="PTHR45569:SF1">
    <property type="entry name" value="SENSOR PROTEIN KDPD"/>
    <property type="match status" value="1"/>
</dbReference>
<evidence type="ECO:0000313" key="16">
    <source>
        <dbReference type="Proteomes" id="UP000531216"/>
    </source>
</evidence>
<dbReference type="Gene3D" id="1.10.287.130">
    <property type="match status" value="1"/>
</dbReference>
<dbReference type="Gene3D" id="3.30.565.10">
    <property type="entry name" value="Histidine kinase-like ATPase, C-terminal domain"/>
    <property type="match status" value="1"/>
</dbReference>
<keyword evidence="12 13" id="KW-0472">Membrane</keyword>
<keyword evidence="6 13" id="KW-0812">Transmembrane</keyword>
<accession>A0A7W6BSD4</accession>
<dbReference type="OrthoDB" id="9806130at2"/>
<evidence type="ECO:0000256" key="6">
    <source>
        <dbReference type="ARBA" id="ARBA00022692"/>
    </source>
</evidence>
<dbReference type="InterPro" id="IPR027417">
    <property type="entry name" value="P-loop_NTPase"/>
</dbReference>
<dbReference type="RefSeq" id="WP_090965215.1">
    <property type="nucleotide sequence ID" value="NZ_FOOA01000017.1"/>
</dbReference>
<evidence type="ECO:0000256" key="12">
    <source>
        <dbReference type="ARBA" id="ARBA00023136"/>
    </source>
</evidence>
<dbReference type="FunFam" id="3.40.50.300:FF:000483">
    <property type="entry name" value="Sensor histidine kinase KdpD"/>
    <property type="match status" value="1"/>
</dbReference>
<dbReference type="Gene3D" id="3.40.50.300">
    <property type="entry name" value="P-loop containing nucleotide triphosphate hydrolases"/>
    <property type="match status" value="1"/>
</dbReference>
<dbReference type="InterPro" id="IPR052023">
    <property type="entry name" value="Histidine_kinase_KdpD"/>
</dbReference>
<dbReference type="AlphaFoldDB" id="A0A7W6BSD4"/>
<evidence type="ECO:0000256" key="7">
    <source>
        <dbReference type="ARBA" id="ARBA00022741"/>
    </source>
</evidence>
<dbReference type="Pfam" id="PF13492">
    <property type="entry name" value="GAF_3"/>
    <property type="match status" value="1"/>
</dbReference>
<evidence type="ECO:0000256" key="1">
    <source>
        <dbReference type="ARBA" id="ARBA00000085"/>
    </source>
</evidence>
<dbReference type="Pfam" id="PF02518">
    <property type="entry name" value="HATPase_c"/>
    <property type="match status" value="1"/>
</dbReference>
<dbReference type="SUPFAM" id="SSF55781">
    <property type="entry name" value="GAF domain-like"/>
    <property type="match status" value="1"/>
</dbReference>
<evidence type="ECO:0000256" key="10">
    <source>
        <dbReference type="ARBA" id="ARBA00022989"/>
    </source>
</evidence>
<protein>
    <recommendedName>
        <fullName evidence="3">histidine kinase</fullName>
        <ecNumber evidence="3">2.7.13.3</ecNumber>
    </recommendedName>
</protein>
<evidence type="ECO:0000256" key="5">
    <source>
        <dbReference type="ARBA" id="ARBA00022679"/>
    </source>
</evidence>
<dbReference type="InterPro" id="IPR038318">
    <property type="entry name" value="KdpD_sf"/>
</dbReference>
<dbReference type="Gene3D" id="3.30.450.40">
    <property type="match status" value="1"/>
</dbReference>
<dbReference type="CDD" id="cd00082">
    <property type="entry name" value="HisKA"/>
    <property type="match status" value="1"/>
</dbReference>
<evidence type="ECO:0000256" key="3">
    <source>
        <dbReference type="ARBA" id="ARBA00012438"/>
    </source>
</evidence>
<evidence type="ECO:0000256" key="8">
    <source>
        <dbReference type="ARBA" id="ARBA00022777"/>
    </source>
</evidence>
<dbReference type="SMART" id="SM00388">
    <property type="entry name" value="HisKA"/>
    <property type="match status" value="1"/>
</dbReference>
<dbReference type="InterPro" id="IPR025201">
    <property type="entry name" value="KdpD_TM"/>
</dbReference>
<evidence type="ECO:0000256" key="9">
    <source>
        <dbReference type="ARBA" id="ARBA00022840"/>
    </source>
</evidence>
<dbReference type="SUPFAM" id="SSF55874">
    <property type="entry name" value="ATPase domain of HSP90 chaperone/DNA topoisomerase II/histidine kinase"/>
    <property type="match status" value="1"/>
</dbReference>
<sequence length="889" mass="95156">MIKGDGPRASADALLAGAEREGRGRLRLFLGAAPGVGKTFAMLQAAHGAAGAGRGVLVGIVETHGRAETEAMLAGLEVLPRKSIPYKGRLVPEFDIDAALARRPQLLLVDEYAHSNVPGSRHPKRWQDVAELLQAGIDVWTTMNVQHVESLNEVVQRITGVRVRETVPDTTLKVADEIVLVDLPSDELIRRLAEGKVYVEDTATRATQNFFKPSNLTALRELALRQVAARVDSDLLERMQGGAIEGPWPAGERLLVCLGATGTPERLVREAKRLADRLDAPWFAVTIERPGLSLAPADAARVEAALQLARTLGAATQSLVGTDFPGELLRFARFENVTQIVVGQARARGRWSWPLRPNLADALVRRASGIAIHVLTEETAAARVRRPMPDRGPLTGYATAAVGVAVATLLGSVMRHFVALPNVSMLYLLAVLLPALRSGVWPAILASFLSFAAYNFFFIDPTGTFTVARPHELLALAIFLIIAVSISAVAGQAREQMKASAVRTRAARRLYEFTRTLSALADAERVMEAAASEINAATGRACVILRPSGPDLTIASAWPPDDRLDTPARTAARWAFEKGEPAGAGTGTLPSSGWSFLPLQAPDGTVGALGLEHPADLGPLDVETRTLLAALAEQTAAALHRALLSTEVRRARTAAETERVRNILLASISHDFRTPLASILGSATALIEYEERLERDARQDLLAEIRDEASRLDTMVRNLLSMTRLEAGALEVRRDWIDVTEALERQVDLARRRGATQHFRLVETAERILAFVDGNLLDQALANIVGNAVRHAGGQAKVTLSARRDGATVAIRIADDGPGVPEDLAPFVFEKFTRARAPTGADGGDSAGLGLAIAKGIVEAQGGTLALLPPEPGTKGAVFEIRLPGGEGA</sequence>
<dbReference type="GO" id="GO:0005737">
    <property type="term" value="C:cytoplasm"/>
    <property type="evidence" value="ECO:0007669"/>
    <property type="project" value="UniProtKB-ARBA"/>
</dbReference>
<keyword evidence="16" id="KW-1185">Reference proteome</keyword>
<keyword evidence="11" id="KW-0902">Two-component regulatory system</keyword>
<dbReference type="EC" id="2.7.13.3" evidence="3"/>
<dbReference type="InterPro" id="IPR003661">
    <property type="entry name" value="HisK_dim/P_dom"/>
</dbReference>
<dbReference type="InterPro" id="IPR003852">
    <property type="entry name" value="Sig_transdc_His_kinase_KdpD_N"/>
</dbReference>
<keyword evidence="9" id="KW-0067">ATP-binding</keyword>
<dbReference type="InterPro" id="IPR004358">
    <property type="entry name" value="Sig_transdc_His_kin-like_C"/>
</dbReference>
<comment type="catalytic activity">
    <reaction evidence="1">
        <text>ATP + protein L-histidine = ADP + protein N-phospho-L-histidine.</text>
        <dbReference type="EC" id="2.7.13.3"/>
    </reaction>
</comment>
<dbReference type="SUPFAM" id="SSF47384">
    <property type="entry name" value="Homodimeric domain of signal transducing histidine kinase"/>
    <property type="match status" value="1"/>
</dbReference>
<keyword evidence="4" id="KW-0597">Phosphoprotein</keyword>
<evidence type="ECO:0000256" key="11">
    <source>
        <dbReference type="ARBA" id="ARBA00023012"/>
    </source>
</evidence>
<dbReference type="SMART" id="SM00387">
    <property type="entry name" value="HATPase_c"/>
    <property type="match status" value="1"/>
</dbReference>
<dbReference type="InterPro" id="IPR036890">
    <property type="entry name" value="HATPase_C_sf"/>
</dbReference>
<keyword evidence="10 13" id="KW-1133">Transmembrane helix</keyword>
<evidence type="ECO:0000256" key="4">
    <source>
        <dbReference type="ARBA" id="ARBA00022553"/>
    </source>
</evidence>
<gene>
    <name evidence="15" type="ORF">GGR05_003339</name>
</gene>
<feature type="domain" description="Histidine kinase" evidence="14">
    <location>
        <begin position="667"/>
        <end position="887"/>
    </location>
</feature>
<comment type="caution">
    <text evidence="15">The sequence shown here is derived from an EMBL/GenBank/DDBJ whole genome shotgun (WGS) entry which is preliminary data.</text>
</comment>
<evidence type="ECO:0000313" key="15">
    <source>
        <dbReference type="EMBL" id="MBB3937174.1"/>
    </source>
</evidence>
<dbReference type="InterPro" id="IPR003594">
    <property type="entry name" value="HATPase_dom"/>
</dbReference>
<feature type="transmembrane region" description="Helical" evidence="13">
    <location>
        <begin position="473"/>
        <end position="493"/>
    </location>
</feature>
<feature type="transmembrane region" description="Helical" evidence="13">
    <location>
        <begin position="426"/>
        <end position="453"/>
    </location>
</feature>
<keyword evidence="5 15" id="KW-0808">Transferase</keyword>
<dbReference type="PROSITE" id="PS50109">
    <property type="entry name" value="HIS_KIN"/>
    <property type="match status" value="1"/>
</dbReference>
<name>A0A7W6BSD4_9HYPH</name>
<dbReference type="GO" id="GO:0005886">
    <property type="term" value="C:plasma membrane"/>
    <property type="evidence" value="ECO:0007669"/>
    <property type="project" value="TreeGrafter"/>
</dbReference>
<dbReference type="Pfam" id="PF00512">
    <property type="entry name" value="HisKA"/>
    <property type="match status" value="1"/>
</dbReference>
<dbReference type="Proteomes" id="UP000531216">
    <property type="component" value="Unassembled WGS sequence"/>
</dbReference>
<feature type="transmembrane region" description="Helical" evidence="13">
    <location>
        <begin position="394"/>
        <end position="414"/>
    </location>
</feature>
<dbReference type="Pfam" id="PF13493">
    <property type="entry name" value="DUF4118"/>
    <property type="match status" value="1"/>
</dbReference>
<proteinExistence type="predicted"/>
<comment type="subcellular location">
    <subcellularLocation>
        <location evidence="2">Membrane</location>
        <topology evidence="2">Multi-pass membrane protein</topology>
    </subcellularLocation>
</comment>
<dbReference type="GO" id="GO:0000155">
    <property type="term" value="F:phosphorelay sensor kinase activity"/>
    <property type="evidence" value="ECO:0007669"/>
    <property type="project" value="InterPro"/>
</dbReference>
<keyword evidence="7" id="KW-0547">Nucleotide-binding</keyword>
<evidence type="ECO:0000259" key="14">
    <source>
        <dbReference type="PROSITE" id="PS50109"/>
    </source>
</evidence>
<dbReference type="SUPFAM" id="SSF52402">
    <property type="entry name" value="Adenine nucleotide alpha hydrolases-like"/>
    <property type="match status" value="1"/>
</dbReference>
<dbReference type="PANTHER" id="PTHR45569">
    <property type="entry name" value="SENSOR PROTEIN KDPD"/>
    <property type="match status" value="1"/>
</dbReference>
<dbReference type="Pfam" id="PF02702">
    <property type="entry name" value="KdpD"/>
    <property type="match status" value="1"/>
</dbReference>